<dbReference type="GO" id="GO:0030422">
    <property type="term" value="P:siRNA processing"/>
    <property type="evidence" value="ECO:0007669"/>
    <property type="project" value="TreeGrafter"/>
</dbReference>
<dbReference type="AlphaFoldDB" id="A0AAD5MG89"/>
<sequence length="189" mass="21249">MPSVYDLFTPADELRSTEPSYFRNSSDISTDVTRTAFHKKTPVSVLDEASRRIYGHSPSYQLSSEVQNFGISCSLMGITVRGHARTKKAAKHIAARAMLHHLIDKGYQSECGIPGDNIEEAHRAVDGLAFGNDRIETSNEDPSLSFALNENVPGKLIQLCQRNNFNIPQYRFEEGRACKRSNTQMYLYD</sequence>
<dbReference type="EMBL" id="JAHQIW010002741">
    <property type="protein sequence ID" value="KAJ1356213.1"/>
    <property type="molecule type" value="Genomic_DNA"/>
</dbReference>
<proteinExistence type="predicted"/>
<keyword evidence="5" id="KW-1185">Reference proteome</keyword>
<reference evidence="4" key="1">
    <citation type="submission" date="2021-06" db="EMBL/GenBank/DDBJ databases">
        <title>Parelaphostrongylus tenuis whole genome reference sequence.</title>
        <authorList>
            <person name="Garwood T.J."/>
            <person name="Larsen P.A."/>
            <person name="Fountain-Jones N.M."/>
            <person name="Garbe J.R."/>
            <person name="Macchietto M.G."/>
            <person name="Kania S.A."/>
            <person name="Gerhold R.W."/>
            <person name="Richards J.E."/>
            <person name="Wolf T.M."/>
        </authorList>
    </citation>
    <scope>NUCLEOTIDE SEQUENCE</scope>
    <source>
        <strain evidence="4">MNPRO001-30</strain>
        <tissue evidence="4">Meninges</tissue>
    </source>
</reference>
<gene>
    <name evidence="4" type="ORF">KIN20_013885</name>
</gene>
<dbReference type="SMART" id="SM00358">
    <property type="entry name" value="DSRM"/>
    <property type="match status" value="1"/>
</dbReference>
<dbReference type="GO" id="GO:0016442">
    <property type="term" value="C:RISC complex"/>
    <property type="evidence" value="ECO:0007669"/>
    <property type="project" value="TreeGrafter"/>
</dbReference>
<protein>
    <recommendedName>
        <fullName evidence="3">DRBM domain-containing protein</fullName>
    </recommendedName>
</protein>
<dbReference type="GO" id="GO:0005737">
    <property type="term" value="C:cytoplasm"/>
    <property type="evidence" value="ECO:0007669"/>
    <property type="project" value="TreeGrafter"/>
</dbReference>
<keyword evidence="1 2" id="KW-0694">RNA-binding</keyword>
<dbReference type="PANTHER" id="PTHR46205:SF3">
    <property type="entry name" value="LOQUACIOUS, ISOFORM B"/>
    <property type="match status" value="1"/>
</dbReference>
<dbReference type="PROSITE" id="PS50137">
    <property type="entry name" value="DS_RBD"/>
    <property type="match status" value="1"/>
</dbReference>
<evidence type="ECO:0000313" key="4">
    <source>
        <dbReference type="EMBL" id="KAJ1356213.1"/>
    </source>
</evidence>
<name>A0AAD5MG89_PARTN</name>
<evidence type="ECO:0000256" key="2">
    <source>
        <dbReference type="PROSITE-ProRule" id="PRU00266"/>
    </source>
</evidence>
<dbReference type="PANTHER" id="PTHR46205">
    <property type="entry name" value="LOQUACIOUS, ISOFORM B"/>
    <property type="match status" value="1"/>
</dbReference>
<dbReference type="InterPro" id="IPR014720">
    <property type="entry name" value="dsRBD_dom"/>
</dbReference>
<accession>A0AAD5MG89</accession>
<comment type="caution">
    <text evidence="4">The sequence shown here is derived from an EMBL/GenBank/DDBJ whole genome shotgun (WGS) entry which is preliminary data.</text>
</comment>
<evidence type="ECO:0000313" key="5">
    <source>
        <dbReference type="Proteomes" id="UP001196413"/>
    </source>
</evidence>
<dbReference type="GO" id="GO:0070578">
    <property type="term" value="C:RISC-loading complex"/>
    <property type="evidence" value="ECO:0007669"/>
    <property type="project" value="TreeGrafter"/>
</dbReference>
<feature type="domain" description="DRBM" evidence="3">
    <location>
        <begin position="41"/>
        <end position="104"/>
    </location>
</feature>
<evidence type="ECO:0000259" key="3">
    <source>
        <dbReference type="PROSITE" id="PS50137"/>
    </source>
</evidence>
<dbReference type="GO" id="GO:0035197">
    <property type="term" value="F:siRNA binding"/>
    <property type="evidence" value="ECO:0007669"/>
    <property type="project" value="TreeGrafter"/>
</dbReference>
<dbReference type="Pfam" id="PF00035">
    <property type="entry name" value="dsrm"/>
    <property type="match status" value="1"/>
</dbReference>
<dbReference type="SUPFAM" id="SSF54768">
    <property type="entry name" value="dsRNA-binding domain-like"/>
    <property type="match status" value="1"/>
</dbReference>
<dbReference type="GO" id="GO:0070920">
    <property type="term" value="P:regulation of regulatory ncRNA processing"/>
    <property type="evidence" value="ECO:0007669"/>
    <property type="project" value="TreeGrafter"/>
</dbReference>
<organism evidence="4 5">
    <name type="scientific">Parelaphostrongylus tenuis</name>
    <name type="common">Meningeal worm</name>
    <dbReference type="NCBI Taxonomy" id="148309"/>
    <lineage>
        <taxon>Eukaryota</taxon>
        <taxon>Metazoa</taxon>
        <taxon>Ecdysozoa</taxon>
        <taxon>Nematoda</taxon>
        <taxon>Chromadorea</taxon>
        <taxon>Rhabditida</taxon>
        <taxon>Rhabditina</taxon>
        <taxon>Rhabditomorpha</taxon>
        <taxon>Strongyloidea</taxon>
        <taxon>Metastrongylidae</taxon>
        <taxon>Parelaphostrongylus</taxon>
    </lineage>
</organism>
<dbReference type="Gene3D" id="3.30.160.20">
    <property type="match status" value="1"/>
</dbReference>
<dbReference type="GO" id="GO:0003725">
    <property type="term" value="F:double-stranded RNA binding"/>
    <property type="evidence" value="ECO:0007669"/>
    <property type="project" value="TreeGrafter"/>
</dbReference>
<dbReference type="Proteomes" id="UP001196413">
    <property type="component" value="Unassembled WGS sequence"/>
</dbReference>
<evidence type="ECO:0000256" key="1">
    <source>
        <dbReference type="ARBA" id="ARBA00022884"/>
    </source>
</evidence>
<dbReference type="InterPro" id="IPR051247">
    <property type="entry name" value="RLC_Component"/>
</dbReference>
<dbReference type="GO" id="GO:0005634">
    <property type="term" value="C:nucleus"/>
    <property type="evidence" value="ECO:0007669"/>
    <property type="project" value="TreeGrafter"/>
</dbReference>